<dbReference type="EMBL" id="CP001279">
    <property type="protein sequence ID" value="ACM92445.1"/>
    <property type="molecule type" value="Genomic_DNA"/>
</dbReference>
<sequence length="122" mass="13535">MSNKKVLVVDDDPINRKLIVKILSKKGFEAIEAGNGVEAFTALENNDVDLILLDIVMPVMDGIEFLKEIKTKPAYINLPIVILTTDDSKKMEAKDLGADDVIIKPVSAIELLETIERLFNKP</sequence>
<dbReference type="PANTHER" id="PTHR44591:SF14">
    <property type="entry name" value="PROTEIN PILG"/>
    <property type="match status" value="1"/>
</dbReference>
<accession>B9L5N0</accession>
<keyword evidence="4" id="KW-0283">Flagellar rotation</keyword>
<keyword evidence="5" id="KW-0902">Two-component regulatory system</keyword>
<evidence type="ECO:0000256" key="5">
    <source>
        <dbReference type="ARBA" id="ARBA00023012"/>
    </source>
</evidence>
<dbReference type="CDD" id="cd17546">
    <property type="entry name" value="REC_hyHK_CKI1_RcsC-like"/>
    <property type="match status" value="1"/>
</dbReference>
<evidence type="ECO:0000256" key="4">
    <source>
        <dbReference type="ARBA" id="ARBA00022779"/>
    </source>
</evidence>
<organism evidence="8 9">
    <name type="scientific">Nautilia profundicola (strain ATCC BAA-1463 / DSM 18972 / AmH)</name>
    <dbReference type="NCBI Taxonomy" id="598659"/>
    <lineage>
        <taxon>Bacteria</taxon>
        <taxon>Pseudomonadati</taxon>
        <taxon>Campylobacterota</taxon>
        <taxon>Epsilonproteobacteria</taxon>
        <taxon>Nautiliales</taxon>
        <taxon>Nautiliaceae</taxon>
        <taxon>Nautilia</taxon>
    </lineage>
</organism>
<dbReference type="GO" id="GO:0006935">
    <property type="term" value="P:chemotaxis"/>
    <property type="evidence" value="ECO:0007669"/>
    <property type="project" value="UniProtKB-KW"/>
</dbReference>
<dbReference type="Gene3D" id="3.40.50.2300">
    <property type="match status" value="1"/>
</dbReference>
<keyword evidence="2" id="KW-0145">Chemotaxis</keyword>
<keyword evidence="3 6" id="KW-0597">Phosphoprotein</keyword>
<dbReference type="OrthoDB" id="7631574at2"/>
<evidence type="ECO:0000256" key="6">
    <source>
        <dbReference type="PROSITE-ProRule" id="PRU00169"/>
    </source>
</evidence>
<dbReference type="eggNOG" id="COG0745">
    <property type="taxonomic scope" value="Bacteria"/>
</dbReference>
<dbReference type="SUPFAM" id="SSF52172">
    <property type="entry name" value="CheY-like"/>
    <property type="match status" value="1"/>
</dbReference>
<gene>
    <name evidence="8" type="ordered locus">NAMH_1276</name>
</gene>
<dbReference type="Pfam" id="PF00072">
    <property type="entry name" value="Response_reg"/>
    <property type="match status" value="1"/>
</dbReference>
<evidence type="ECO:0000259" key="7">
    <source>
        <dbReference type="PROSITE" id="PS50110"/>
    </source>
</evidence>
<dbReference type="GO" id="GO:0097588">
    <property type="term" value="P:archaeal or bacterial-type flagellum-dependent cell motility"/>
    <property type="evidence" value="ECO:0007669"/>
    <property type="project" value="UniProtKB-KW"/>
</dbReference>
<protein>
    <submittedName>
        <fullName evidence="8">Response regulator DrrA</fullName>
    </submittedName>
</protein>
<dbReference type="STRING" id="598659.NAMH_1276"/>
<dbReference type="AlphaFoldDB" id="B9L5N0"/>
<reference evidence="8 9" key="1">
    <citation type="journal article" date="2009" name="PLoS Genet.">
        <title>Adaptations to submarine hydrothermal environments exemplified by the genome of Nautilia profundicola.</title>
        <authorList>
            <person name="Campbell B.J."/>
            <person name="Smith J.L."/>
            <person name="Hanson T.E."/>
            <person name="Klotz M.G."/>
            <person name="Stein L.Y."/>
            <person name="Lee C.K."/>
            <person name="Wu D."/>
            <person name="Robinson J.M."/>
            <person name="Khouri H.M."/>
            <person name="Eisen J.A."/>
            <person name="Cary S.C."/>
        </authorList>
    </citation>
    <scope>NUCLEOTIDE SEQUENCE [LARGE SCALE GENOMIC DNA]</scope>
    <source>
        <strain evidence="9">ATCC BAA-1463 / DSM 18972 / AmH</strain>
    </source>
</reference>
<dbReference type="HOGENOM" id="CLU_000445_69_17_7"/>
<dbReference type="InterPro" id="IPR001789">
    <property type="entry name" value="Sig_transdc_resp-reg_receiver"/>
</dbReference>
<dbReference type="GO" id="GO:0000160">
    <property type="term" value="P:phosphorelay signal transduction system"/>
    <property type="evidence" value="ECO:0007669"/>
    <property type="project" value="UniProtKB-KW"/>
</dbReference>
<evidence type="ECO:0000313" key="8">
    <source>
        <dbReference type="EMBL" id="ACM92445.1"/>
    </source>
</evidence>
<evidence type="ECO:0000256" key="3">
    <source>
        <dbReference type="ARBA" id="ARBA00022553"/>
    </source>
</evidence>
<dbReference type="InterPro" id="IPR050595">
    <property type="entry name" value="Bact_response_regulator"/>
</dbReference>
<dbReference type="InterPro" id="IPR011006">
    <property type="entry name" value="CheY-like_superfamily"/>
</dbReference>
<name>B9L5N0_NAUPA</name>
<dbReference type="SMART" id="SM00448">
    <property type="entry name" value="REC"/>
    <property type="match status" value="1"/>
</dbReference>
<evidence type="ECO:0000256" key="2">
    <source>
        <dbReference type="ARBA" id="ARBA00022500"/>
    </source>
</evidence>
<dbReference type="Proteomes" id="UP000000448">
    <property type="component" value="Chromosome"/>
</dbReference>
<dbReference type="RefSeq" id="WP_012663816.1">
    <property type="nucleotide sequence ID" value="NC_012115.1"/>
</dbReference>
<dbReference type="PROSITE" id="PS50110">
    <property type="entry name" value="RESPONSE_REGULATORY"/>
    <property type="match status" value="1"/>
</dbReference>
<comment type="cofactor">
    <cofactor evidence="1">
        <name>Mg(2+)</name>
        <dbReference type="ChEBI" id="CHEBI:18420"/>
    </cofactor>
</comment>
<dbReference type="PANTHER" id="PTHR44591">
    <property type="entry name" value="STRESS RESPONSE REGULATOR PROTEIN 1"/>
    <property type="match status" value="1"/>
</dbReference>
<proteinExistence type="predicted"/>
<feature type="modified residue" description="4-aspartylphosphate" evidence="6">
    <location>
        <position position="54"/>
    </location>
</feature>
<evidence type="ECO:0000313" key="9">
    <source>
        <dbReference type="Proteomes" id="UP000000448"/>
    </source>
</evidence>
<keyword evidence="9" id="KW-1185">Reference proteome</keyword>
<dbReference type="KEGG" id="nam:NAMH_1276"/>
<evidence type="ECO:0000256" key="1">
    <source>
        <dbReference type="ARBA" id="ARBA00001946"/>
    </source>
</evidence>
<feature type="domain" description="Response regulatory" evidence="7">
    <location>
        <begin position="5"/>
        <end position="119"/>
    </location>
</feature>